<dbReference type="KEGG" id="loa:LOAG_06615"/>
<dbReference type="CTD" id="9944035"/>
<dbReference type="AlphaFoldDB" id="A0A1S0TXP3"/>
<dbReference type="GeneID" id="9944035"/>
<name>A0A1S0TXP3_LOALO</name>
<gene>
    <name evidence="1" type="ORF">LOAG_06615</name>
</gene>
<accession>A0A1S0TXP3</accession>
<protein>
    <submittedName>
        <fullName evidence="1">Uncharacterized protein</fullName>
    </submittedName>
</protein>
<proteinExistence type="predicted"/>
<feature type="non-terminal residue" evidence="1">
    <location>
        <position position="1"/>
    </location>
</feature>
<sequence length="114" mass="13412">ILENVQIAVMRMIWDISNDNDNNDNFCHAKLMIISGDNNLIIIFAMRKMKPLYAAYIDIPMKRKQSGMTTVKLFLLTYSPVKRTFNRISIYQDNGRSFMKQTGIDPYYTTKYRN</sequence>
<evidence type="ECO:0000313" key="1">
    <source>
        <dbReference type="EMBL" id="EFO21866.1"/>
    </source>
</evidence>
<dbReference type="RefSeq" id="XP_003142199.1">
    <property type="nucleotide sequence ID" value="XM_003142151.1"/>
</dbReference>
<organism evidence="1">
    <name type="scientific">Loa loa</name>
    <name type="common">Eye worm</name>
    <name type="synonym">Filaria loa</name>
    <dbReference type="NCBI Taxonomy" id="7209"/>
    <lineage>
        <taxon>Eukaryota</taxon>
        <taxon>Metazoa</taxon>
        <taxon>Ecdysozoa</taxon>
        <taxon>Nematoda</taxon>
        <taxon>Chromadorea</taxon>
        <taxon>Rhabditida</taxon>
        <taxon>Spirurina</taxon>
        <taxon>Spiruromorpha</taxon>
        <taxon>Filarioidea</taxon>
        <taxon>Onchocercidae</taxon>
        <taxon>Loa</taxon>
    </lineage>
</organism>
<reference evidence="1" key="1">
    <citation type="submission" date="2012-04" db="EMBL/GenBank/DDBJ databases">
        <title>The Genome Sequence of Loa loa.</title>
        <authorList>
            <consortium name="The Broad Institute Genome Sequencing Platform"/>
            <consortium name="Broad Institute Genome Sequencing Center for Infectious Disease"/>
            <person name="Nutman T.B."/>
            <person name="Fink D.L."/>
            <person name="Russ C."/>
            <person name="Young S."/>
            <person name="Zeng Q."/>
            <person name="Gargeya S."/>
            <person name="Alvarado L."/>
            <person name="Berlin A."/>
            <person name="Chapman S.B."/>
            <person name="Chen Z."/>
            <person name="Freedman E."/>
            <person name="Gellesch M."/>
            <person name="Goldberg J."/>
            <person name="Griggs A."/>
            <person name="Gujja S."/>
            <person name="Heilman E.R."/>
            <person name="Heiman D."/>
            <person name="Howarth C."/>
            <person name="Mehta T."/>
            <person name="Neiman D."/>
            <person name="Pearson M."/>
            <person name="Roberts A."/>
            <person name="Saif S."/>
            <person name="Shea T."/>
            <person name="Shenoy N."/>
            <person name="Sisk P."/>
            <person name="Stolte C."/>
            <person name="Sykes S."/>
            <person name="White J."/>
            <person name="Yandava C."/>
            <person name="Haas B."/>
            <person name="Henn M.R."/>
            <person name="Nusbaum C."/>
            <person name="Birren B."/>
        </authorList>
    </citation>
    <scope>NUCLEOTIDE SEQUENCE [LARGE SCALE GENOMIC DNA]</scope>
</reference>
<dbReference type="EMBL" id="JH712278">
    <property type="protein sequence ID" value="EFO21866.1"/>
    <property type="molecule type" value="Genomic_DNA"/>
</dbReference>
<dbReference type="InParanoid" id="A0A1S0TXP3"/>